<accession>A0A2P2PTS9</accession>
<evidence type="ECO:0000313" key="1">
    <source>
        <dbReference type="EMBL" id="MBX58127.1"/>
    </source>
</evidence>
<dbReference type="AlphaFoldDB" id="A0A2P2PTS9"/>
<protein>
    <submittedName>
        <fullName evidence="1">Uncharacterized protein</fullName>
    </submittedName>
</protein>
<dbReference type="EMBL" id="GGEC01077643">
    <property type="protein sequence ID" value="MBX58127.1"/>
    <property type="molecule type" value="Transcribed_RNA"/>
</dbReference>
<organism evidence="1">
    <name type="scientific">Rhizophora mucronata</name>
    <name type="common">Asiatic mangrove</name>
    <dbReference type="NCBI Taxonomy" id="61149"/>
    <lineage>
        <taxon>Eukaryota</taxon>
        <taxon>Viridiplantae</taxon>
        <taxon>Streptophyta</taxon>
        <taxon>Embryophyta</taxon>
        <taxon>Tracheophyta</taxon>
        <taxon>Spermatophyta</taxon>
        <taxon>Magnoliopsida</taxon>
        <taxon>eudicotyledons</taxon>
        <taxon>Gunneridae</taxon>
        <taxon>Pentapetalae</taxon>
        <taxon>rosids</taxon>
        <taxon>fabids</taxon>
        <taxon>Malpighiales</taxon>
        <taxon>Rhizophoraceae</taxon>
        <taxon>Rhizophora</taxon>
    </lineage>
</organism>
<reference evidence="1" key="1">
    <citation type="submission" date="2018-02" db="EMBL/GenBank/DDBJ databases">
        <title>Rhizophora mucronata_Transcriptome.</title>
        <authorList>
            <person name="Meera S.P."/>
            <person name="Sreeshan A."/>
            <person name="Augustine A."/>
        </authorList>
    </citation>
    <scope>NUCLEOTIDE SEQUENCE</scope>
    <source>
        <tissue evidence="1">Leaf</tissue>
    </source>
</reference>
<name>A0A2P2PTS9_RHIMU</name>
<sequence length="28" mass="3445">MPCALNCPRTQIRFYFFSKNNLFSFMMH</sequence>
<proteinExistence type="predicted"/>